<name>A0ABN7V2P0_GIGMA</name>
<protein>
    <submittedName>
        <fullName evidence="1">13276_t:CDS:1</fullName>
    </submittedName>
</protein>
<sequence>MVQTNIQVESTPLVTPVCKPCPPCGGTVVKRYSCYRACPVCAY</sequence>
<evidence type="ECO:0000313" key="1">
    <source>
        <dbReference type="EMBL" id="CAG8721290.1"/>
    </source>
</evidence>
<keyword evidence="2" id="KW-1185">Reference proteome</keyword>
<dbReference type="EMBL" id="CAJVQB010008625">
    <property type="protein sequence ID" value="CAG8721290.1"/>
    <property type="molecule type" value="Genomic_DNA"/>
</dbReference>
<accession>A0ABN7V2P0</accession>
<gene>
    <name evidence="1" type="ORF">GMARGA_LOCUS13546</name>
</gene>
<reference evidence="1 2" key="1">
    <citation type="submission" date="2021-06" db="EMBL/GenBank/DDBJ databases">
        <authorList>
            <person name="Kallberg Y."/>
            <person name="Tangrot J."/>
            <person name="Rosling A."/>
        </authorList>
    </citation>
    <scope>NUCLEOTIDE SEQUENCE [LARGE SCALE GENOMIC DNA]</scope>
    <source>
        <strain evidence="1 2">120-4 pot B 10/14</strain>
    </source>
</reference>
<organism evidence="1 2">
    <name type="scientific">Gigaspora margarita</name>
    <dbReference type="NCBI Taxonomy" id="4874"/>
    <lineage>
        <taxon>Eukaryota</taxon>
        <taxon>Fungi</taxon>
        <taxon>Fungi incertae sedis</taxon>
        <taxon>Mucoromycota</taxon>
        <taxon>Glomeromycotina</taxon>
        <taxon>Glomeromycetes</taxon>
        <taxon>Diversisporales</taxon>
        <taxon>Gigasporaceae</taxon>
        <taxon>Gigaspora</taxon>
    </lineage>
</organism>
<dbReference type="Proteomes" id="UP000789901">
    <property type="component" value="Unassembled WGS sequence"/>
</dbReference>
<comment type="caution">
    <text evidence="1">The sequence shown here is derived from an EMBL/GenBank/DDBJ whole genome shotgun (WGS) entry which is preliminary data.</text>
</comment>
<proteinExistence type="predicted"/>
<evidence type="ECO:0000313" key="2">
    <source>
        <dbReference type="Proteomes" id="UP000789901"/>
    </source>
</evidence>